<reference evidence="1 2" key="1">
    <citation type="submission" date="2020-08" db="EMBL/GenBank/DDBJ databases">
        <title>Aphidius gifuensis genome sequencing and assembly.</title>
        <authorList>
            <person name="Du Z."/>
        </authorList>
    </citation>
    <scope>NUCLEOTIDE SEQUENCE [LARGE SCALE GENOMIC DNA]</scope>
    <source>
        <strain evidence="1">YNYX2018</strain>
        <tissue evidence="1">Adults</tissue>
    </source>
</reference>
<accession>A0A834Y2B2</accession>
<gene>
    <name evidence="1" type="ORF">HCN44_001944</name>
</gene>
<organism evidence="1 2">
    <name type="scientific">Aphidius gifuensis</name>
    <name type="common">Parasitoid wasp</name>
    <dbReference type="NCBI Taxonomy" id="684658"/>
    <lineage>
        <taxon>Eukaryota</taxon>
        <taxon>Metazoa</taxon>
        <taxon>Ecdysozoa</taxon>
        <taxon>Arthropoda</taxon>
        <taxon>Hexapoda</taxon>
        <taxon>Insecta</taxon>
        <taxon>Pterygota</taxon>
        <taxon>Neoptera</taxon>
        <taxon>Endopterygota</taxon>
        <taxon>Hymenoptera</taxon>
        <taxon>Apocrita</taxon>
        <taxon>Ichneumonoidea</taxon>
        <taxon>Braconidae</taxon>
        <taxon>Aphidiinae</taxon>
        <taxon>Aphidius</taxon>
    </lineage>
</organism>
<protein>
    <submittedName>
        <fullName evidence="1">Uncharacterized protein</fullName>
    </submittedName>
</protein>
<dbReference type="Proteomes" id="UP000639338">
    <property type="component" value="Unassembled WGS sequence"/>
</dbReference>
<dbReference type="AlphaFoldDB" id="A0A834Y2B2"/>
<sequence>MLSTWTRKLTYHDLIFPSTFNIEFNGKSIEPKSNKIDDEVGKTVSFWIDKWNVSLNGDELTLKTKDTDETFILKHALHVKLHKTPSKLLEDGGLKSSPTALFSDEIKMYPAKVISKPEGSEPLVKSYEPVEMERQTYANKGSIYELTDKPNEFGRMKLTFPMTASLEGAQQEIHSENMEDTFTVNYTADIQANKNELPKNLTNGIQKAKKRKTSTIGRLRMQLQSGDLLLETSSKHRVFIRHEVVIEIDLDSEVPSILINPAIKRHICDDDIDE</sequence>
<comment type="caution">
    <text evidence="1">The sequence shown here is derived from an EMBL/GenBank/DDBJ whole genome shotgun (WGS) entry which is preliminary data.</text>
</comment>
<proteinExistence type="predicted"/>
<dbReference type="EMBL" id="JACMRX010000001">
    <property type="protein sequence ID" value="KAF7996312.1"/>
    <property type="molecule type" value="Genomic_DNA"/>
</dbReference>
<evidence type="ECO:0000313" key="1">
    <source>
        <dbReference type="EMBL" id="KAF7996312.1"/>
    </source>
</evidence>
<keyword evidence="2" id="KW-1185">Reference proteome</keyword>
<name>A0A834Y2B2_APHGI</name>
<evidence type="ECO:0000313" key="2">
    <source>
        <dbReference type="Proteomes" id="UP000639338"/>
    </source>
</evidence>